<dbReference type="Proteomes" id="UP000311919">
    <property type="component" value="Unassembled WGS sequence"/>
</dbReference>
<gene>
    <name evidence="1" type="ORF">EWB00_007828</name>
</gene>
<sequence>EEFDSLGHVAHKGGVYELGIHLAKHVINHLMMGVIRCDALNVKVNLGIK</sequence>
<feature type="non-terminal residue" evidence="1">
    <location>
        <position position="1"/>
    </location>
</feature>
<comment type="caution">
    <text evidence="1">The sequence shown here is derived from an EMBL/GenBank/DDBJ whole genome shotgun (WGS) entry which is preliminary data.</text>
</comment>
<accession>A0A4Z2CSR5</accession>
<name>A0A4Z2CSR5_SCHJA</name>
<organism evidence="1 2">
    <name type="scientific">Schistosoma japonicum</name>
    <name type="common">Blood fluke</name>
    <dbReference type="NCBI Taxonomy" id="6182"/>
    <lineage>
        <taxon>Eukaryota</taxon>
        <taxon>Metazoa</taxon>
        <taxon>Spiralia</taxon>
        <taxon>Lophotrochozoa</taxon>
        <taxon>Platyhelminthes</taxon>
        <taxon>Trematoda</taxon>
        <taxon>Digenea</taxon>
        <taxon>Strigeidida</taxon>
        <taxon>Schistosomatoidea</taxon>
        <taxon>Schistosomatidae</taxon>
        <taxon>Schistosoma</taxon>
    </lineage>
</organism>
<reference evidence="1 2" key="1">
    <citation type="submission" date="2019-03" db="EMBL/GenBank/DDBJ databases">
        <title>An improved genome assembly of the fluke Schistosoma japonicum.</title>
        <authorList>
            <person name="Hu W."/>
            <person name="Luo F."/>
            <person name="Yin M."/>
            <person name="Mo X."/>
            <person name="Sun C."/>
            <person name="Wu Q."/>
            <person name="Zhu B."/>
            <person name="Xiang M."/>
            <person name="Wang J."/>
            <person name="Wang Y."/>
            <person name="Zhang T."/>
            <person name="Xu B."/>
            <person name="Zheng H."/>
            <person name="Feng Z."/>
        </authorList>
    </citation>
    <scope>NUCLEOTIDE SEQUENCE [LARGE SCALE GENOMIC DNA]</scope>
    <source>
        <strain evidence="1">HuSjv2</strain>
        <tissue evidence="1">Worms</tissue>
    </source>
</reference>
<keyword evidence="2" id="KW-1185">Reference proteome</keyword>
<evidence type="ECO:0000313" key="1">
    <source>
        <dbReference type="EMBL" id="TNN07277.1"/>
    </source>
</evidence>
<dbReference type="AlphaFoldDB" id="A0A4Z2CSR5"/>
<evidence type="ECO:0000313" key="2">
    <source>
        <dbReference type="Proteomes" id="UP000311919"/>
    </source>
</evidence>
<proteinExistence type="predicted"/>
<protein>
    <submittedName>
        <fullName evidence="1">Uncharacterized protein</fullName>
    </submittedName>
</protein>
<dbReference type="EMBL" id="SKCS01000434">
    <property type="protein sequence ID" value="TNN07277.1"/>
    <property type="molecule type" value="Genomic_DNA"/>
</dbReference>